<keyword evidence="1" id="KW-0732">Signal</keyword>
<protein>
    <submittedName>
        <fullName evidence="2">Uncharacterized protein</fullName>
    </submittedName>
</protein>
<name>A0ABQ8TMN3_PERAM</name>
<dbReference type="EMBL" id="JAJSOF020000005">
    <property type="protein sequence ID" value="KAJ4447050.1"/>
    <property type="molecule type" value="Genomic_DNA"/>
</dbReference>
<dbReference type="PANTHER" id="PTHR45913:SF5">
    <property type="entry name" value="GENERAL TRANSCRIPTION FACTOR II-I REPEAT DOMAIN-CONTAINING PROTEIN 2A-LIKE PROTEIN"/>
    <property type="match status" value="1"/>
</dbReference>
<feature type="chain" id="PRO_5045633545" evidence="1">
    <location>
        <begin position="16"/>
        <end position="341"/>
    </location>
</feature>
<keyword evidence="3" id="KW-1185">Reference proteome</keyword>
<feature type="signal peptide" evidence="1">
    <location>
        <begin position="1"/>
        <end position="15"/>
    </location>
</feature>
<comment type="caution">
    <text evidence="2">The sequence shown here is derived from an EMBL/GenBank/DDBJ whole genome shotgun (WGS) entry which is preliminary data.</text>
</comment>
<evidence type="ECO:0000256" key="1">
    <source>
        <dbReference type="SAM" id="SignalP"/>
    </source>
</evidence>
<evidence type="ECO:0000313" key="2">
    <source>
        <dbReference type="EMBL" id="KAJ4447050.1"/>
    </source>
</evidence>
<evidence type="ECO:0000313" key="3">
    <source>
        <dbReference type="Proteomes" id="UP001148838"/>
    </source>
</evidence>
<proteinExistence type="predicted"/>
<dbReference type="Proteomes" id="UP001148838">
    <property type="component" value="Unassembled WGS sequence"/>
</dbReference>
<reference evidence="2 3" key="1">
    <citation type="journal article" date="2022" name="Allergy">
        <title>Genome assembly and annotation of Periplaneta americana reveal a comprehensive cockroach allergen profile.</title>
        <authorList>
            <person name="Wang L."/>
            <person name="Xiong Q."/>
            <person name="Saelim N."/>
            <person name="Wang L."/>
            <person name="Nong W."/>
            <person name="Wan A.T."/>
            <person name="Shi M."/>
            <person name="Liu X."/>
            <person name="Cao Q."/>
            <person name="Hui J.H.L."/>
            <person name="Sookrung N."/>
            <person name="Leung T.F."/>
            <person name="Tungtrongchitr A."/>
            <person name="Tsui S.K.W."/>
        </authorList>
    </citation>
    <scope>NUCLEOTIDE SEQUENCE [LARGE SCALE GENOMIC DNA]</scope>
    <source>
        <strain evidence="2">PWHHKU_190912</strain>
    </source>
</reference>
<organism evidence="2 3">
    <name type="scientific">Periplaneta americana</name>
    <name type="common">American cockroach</name>
    <name type="synonym">Blatta americana</name>
    <dbReference type="NCBI Taxonomy" id="6978"/>
    <lineage>
        <taxon>Eukaryota</taxon>
        <taxon>Metazoa</taxon>
        <taxon>Ecdysozoa</taxon>
        <taxon>Arthropoda</taxon>
        <taxon>Hexapoda</taxon>
        <taxon>Insecta</taxon>
        <taxon>Pterygota</taxon>
        <taxon>Neoptera</taxon>
        <taxon>Polyneoptera</taxon>
        <taxon>Dictyoptera</taxon>
        <taxon>Blattodea</taxon>
        <taxon>Blattoidea</taxon>
        <taxon>Blattidae</taxon>
        <taxon>Blattinae</taxon>
        <taxon>Periplaneta</taxon>
    </lineage>
</organism>
<gene>
    <name evidence="2" type="ORF">ANN_09039</name>
</gene>
<accession>A0ABQ8TMN3</accession>
<sequence>MSVTLLGFVIGLSRASSVRLTNQQSNTTLTCLTELYDERCQGIKNAMNRISSTYSPFVSLEFSTFRPSSATDAQNSIDVIAKMTASPERSVRYVTPESGISRESVRRILKSACFRPYRLQHLHKIKELGYINHHNIKRHFNSARHAEAYGPENLSGFTRKKAVEELKSRLNSENLPSSSGVSRISLVRASYKICEIIATTSKLFTGGEFVNGCLIAVAKGICPEYTSGRQHSLKCAKGTRCRPVCTVVQHGEMESIPPSSYGVHHGALRFPRVRDSSPTCSGNSSTDEINVTRIFDQITRNARKKLVPECIRNLCSEPTVTFDFEDYAFLCQKTKKTFDNS</sequence>
<dbReference type="PANTHER" id="PTHR45913">
    <property type="entry name" value="EPM2A-INTERACTING PROTEIN 1"/>
    <property type="match status" value="1"/>
</dbReference>